<organism evidence="2">
    <name type="scientific">Corethron hystrix</name>
    <dbReference type="NCBI Taxonomy" id="216773"/>
    <lineage>
        <taxon>Eukaryota</taxon>
        <taxon>Sar</taxon>
        <taxon>Stramenopiles</taxon>
        <taxon>Ochrophyta</taxon>
        <taxon>Bacillariophyta</taxon>
        <taxon>Coscinodiscophyceae</taxon>
        <taxon>Corethrophycidae</taxon>
        <taxon>Corethrales</taxon>
        <taxon>Corethraceae</taxon>
        <taxon>Corethron</taxon>
    </lineage>
</organism>
<keyword evidence="1" id="KW-0472">Membrane</keyword>
<keyword evidence="1" id="KW-1133">Transmembrane helix</keyword>
<accession>A0A7S1BT27</accession>
<reference evidence="2" key="1">
    <citation type="submission" date="2021-01" db="EMBL/GenBank/DDBJ databases">
        <authorList>
            <person name="Corre E."/>
            <person name="Pelletier E."/>
            <person name="Niang G."/>
            <person name="Scheremetjew M."/>
            <person name="Finn R."/>
            <person name="Kale V."/>
            <person name="Holt S."/>
            <person name="Cochrane G."/>
            <person name="Meng A."/>
            <person name="Brown T."/>
            <person name="Cohen L."/>
        </authorList>
    </citation>
    <scope>NUCLEOTIDE SEQUENCE</scope>
    <source>
        <strain evidence="2">308</strain>
    </source>
</reference>
<dbReference type="SUPFAM" id="SSF140990">
    <property type="entry name" value="FtsH protease domain-like"/>
    <property type="match status" value="1"/>
</dbReference>
<proteinExistence type="predicted"/>
<protein>
    <recommendedName>
        <fullName evidence="3">Peptidase M41 domain-containing protein</fullName>
    </recommendedName>
</protein>
<dbReference type="AlphaFoldDB" id="A0A7S1BT27"/>
<evidence type="ECO:0000256" key="1">
    <source>
        <dbReference type="SAM" id="Phobius"/>
    </source>
</evidence>
<evidence type="ECO:0008006" key="3">
    <source>
        <dbReference type="Google" id="ProtNLM"/>
    </source>
</evidence>
<sequence length="320" mass="34497">MEALTPQSNNAFTWAGVAFAVAEGCLSLATGINLNVLVGLTLLLVAFDQLLLNGGLFETALKTLFPEYRAKVLRHEAGHFLIAHLLGCPVEGCVLSAWSALSDARFGGAGGGISAGTSFYDPVLSREINDSQTITRSSIDRYSCIVMAGIAAEAVEFGKAEGGAGDEMALIQFLLSINPRSGKARVWDEERIRNQARWGAMQAVLLLEAFRPSYDALVDALERGGGLGECIYAIEKAAVDNNLKPMKEPLGYVRMDETFGRWEVNVSPSETGNVDAPSSKGDGVDAKLSDAEIDKELLRQSKEILQGRIDEIDQELRNLD</sequence>
<dbReference type="GO" id="GO:0006508">
    <property type="term" value="P:proteolysis"/>
    <property type="evidence" value="ECO:0007669"/>
    <property type="project" value="InterPro"/>
</dbReference>
<gene>
    <name evidence="2" type="ORF">CHYS00102_LOCUS24339</name>
</gene>
<evidence type="ECO:0000313" key="2">
    <source>
        <dbReference type="EMBL" id="CAD8897125.1"/>
    </source>
</evidence>
<name>A0A7S1BT27_9STRA</name>
<dbReference type="EMBL" id="HBFR01033353">
    <property type="protein sequence ID" value="CAD8897125.1"/>
    <property type="molecule type" value="Transcribed_RNA"/>
</dbReference>
<keyword evidence="1" id="KW-0812">Transmembrane</keyword>
<dbReference type="Gene3D" id="1.20.58.760">
    <property type="entry name" value="Peptidase M41"/>
    <property type="match status" value="1"/>
</dbReference>
<dbReference type="GO" id="GO:0004176">
    <property type="term" value="F:ATP-dependent peptidase activity"/>
    <property type="evidence" value="ECO:0007669"/>
    <property type="project" value="InterPro"/>
</dbReference>
<dbReference type="PANTHER" id="PTHR33471:SF7">
    <property type="entry name" value="ATP-DEPENDENT ZINC METALLOPROTEASE-RELATED"/>
    <property type="match status" value="1"/>
</dbReference>
<dbReference type="GO" id="GO:0004222">
    <property type="term" value="F:metalloendopeptidase activity"/>
    <property type="evidence" value="ECO:0007669"/>
    <property type="project" value="InterPro"/>
</dbReference>
<dbReference type="InterPro" id="IPR037219">
    <property type="entry name" value="Peptidase_M41-like"/>
</dbReference>
<dbReference type="PANTHER" id="PTHR33471">
    <property type="entry name" value="ATP-DEPENDENT ZINC METALLOPROTEASE-RELATED"/>
    <property type="match status" value="1"/>
</dbReference>
<dbReference type="GO" id="GO:0005524">
    <property type="term" value="F:ATP binding"/>
    <property type="evidence" value="ECO:0007669"/>
    <property type="project" value="InterPro"/>
</dbReference>
<feature type="transmembrane region" description="Helical" evidence="1">
    <location>
        <begin position="12"/>
        <end position="29"/>
    </location>
</feature>